<name>A0A5N6JWF5_MONLA</name>
<gene>
    <name evidence="4" type="ORF">EYC80_007607</name>
</gene>
<evidence type="ECO:0000259" key="3">
    <source>
        <dbReference type="Pfam" id="PF24086"/>
    </source>
</evidence>
<feature type="compositionally biased region" description="Low complexity" evidence="1">
    <location>
        <begin position="327"/>
        <end position="342"/>
    </location>
</feature>
<organism evidence="4 5">
    <name type="scientific">Monilinia laxa</name>
    <name type="common">Brown rot fungus</name>
    <name type="synonym">Sclerotinia laxa</name>
    <dbReference type="NCBI Taxonomy" id="61186"/>
    <lineage>
        <taxon>Eukaryota</taxon>
        <taxon>Fungi</taxon>
        <taxon>Dikarya</taxon>
        <taxon>Ascomycota</taxon>
        <taxon>Pezizomycotina</taxon>
        <taxon>Leotiomycetes</taxon>
        <taxon>Helotiales</taxon>
        <taxon>Sclerotiniaceae</taxon>
        <taxon>Monilinia</taxon>
    </lineage>
</organism>
<sequence length="950" mass="97058">MILHFLIAICVFHMTALAAPQNPVISTTEPTITIYLPCPTDSTTLAPSSKINVSPYPTIAKAPSTISTDTIYTNANANANTYISASINSISQSSSETGIVDPASAMSNIAFSFMVVDGMTSWLNGQTPGDPTQSFAVVTSAVTVVPLSTPASPPTTLLVSSSEDVVFSTVVVIPLSTPPTPSPSSPNSSASSSEDVVLSTIVVVPLPIDSSHASSFTDSHEPVVVSTSMNTASSTSFSSPSSTGTTSNLSGLSEASAMYSKVSSSSSSSRSSISVSEPSSGFITSSILGSSLGADSSSTISASSSSRTFASSPTISKPASTKPTYQLTSSSEPEPSSTSELISSTGVSGMLFISLTTNVSSSSTPSSSSGIDKSNASVPFASIPTVSKLVLANSTSSLVYTSGPTLSTTSATRSSTGVSGISSGSITSSIFGSSETSSFSASGNFSSSVPSTSSLYSASSVPFTTSVPFNSSLYSASSTTISKSESANFTSPLASNVVTSQTTRSSGPVIITTKTTVELPLSTSTPASTPPITSSRASLGIATTTGKVHTFAPGGWNASLSSKSESSFNIYTSFTLGALTTLKAAGGFKDDQSATPVPVNLTTSTSSFSSQTAILSSTSSPDITSIPGTVSMSDATSIPSLTSSSNITSMLSMISMSDATSTSKSIQLVSATSISNSISLSNTTSLSSSITLSTASPISSVISVTIGSSSAHFSNSTSAVSTSTSTSSIVASPTPSDCGERGDFVLNFDDVPPLSVSNVSDTDVQPEPLFNPYHQFLFSDGFTVVPPPKRLPFLPSSSPLLLEFIPNFTANVSNRQTGPNAADHGFSGQIGSGDEGLTGCFNFNLHGASLGCDSVGPACDFTFTGYSYDVASKVTSQVAQQVVNVPACPELSNCSLTRIDLDSSFKDLTYFFMNVTVAGKPKLWWMDDVRLGWFDNTCTTGLCRQSAHLH</sequence>
<feature type="region of interest" description="Disordered" evidence="1">
    <location>
        <begin position="717"/>
        <end position="737"/>
    </location>
</feature>
<dbReference type="Pfam" id="PF24086">
    <property type="entry name" value="DUF7371"/>
    <property type="match status" value="1"/>
</dbReference>
<reference evidence="4 5" key="1">
    <citation type="submission" date="2019-06" db="EMBL/GenBank/DDBJ databases">
        <title>Genome Sequence of the Brown Rot Fungal Pathogen Monilinia laxa.</title>
        <authorList>
            <person name="De Miccolis Angelini R.M."/>
            <person name="Landi L."/>
            <person name="Abate D."/>
            <person name="Pollastro S."/>
            <person name="Romanazzi G."/>
            <person name="Faretra F."/>
        </authorList>
    </citation>
    <scope>NUCLEOTIDE SEQUENCE [LARGE SCALE GENOMIC DNA]</scope>
    <source>
        <strain evidence="4 5">Mlax316</strain>
    </source>
</reference>
<keyword evidence="5" id="KW-1185">Reference proteome</keyword>
<feature type="compositionally biased region" description="Polar residues" evidence="1">
    <location>
        <begin position="317"/>
        <end position="326"/>
    </location>
</feature>
<feature type="compositionally biased region" description="Low complexity" evidence="1">
    <location>
        <begin position="717"/>
        <end position="736"/>
    </location>
</feature>
<feature type="signal peptide" evidence="2">
    <location>
        <begin position="1"/>
        <end position="18"/>
    </location>
</feature>
<proteinExistence type="predicted"/>
<dbReference type="EMBL" id="VIGI01000012">
    <property type="protein sequence ID" value="KAB8293277.1"/>
    <property type="molecule type" value="Genomic_DNA"/>
</dbReference>
<feature type="compositionally biased region" description="Low complexity" evidence="1">
    <location>
        <begin position="301"/>
        <end position="316"/>
    </location>
</feature>
<dbReference type="OrthoDB" id="5385013at2759"/>
<feature type="chain" id="PRO_5024912388" description="DUF7371 domain-containing protein" evidence="2">
    <location>
        <begin position="19"/>
        <end position="950"/>
    </location>
</feature>
<evidence type="ECO:0000256" key="1">
    <source>
        <dbReference type="SAM" id="MobiDB-lite"/>
    </source>
</evidence>
<comment type="caution">
    <text evidence="4">The sequence shown here is derived from an EMBL/GenBank/DDBJ whole genome shotgun (WGS) entry which is preliminary data.</text>
</comment>
<feature type="region of interest" description="Disordered" evidence="1">
    <location>
        <begin position="301"/>
        <end position="342"/>
    </location>
</feature>
<feature type="region of interest" description="Disordered" evidence="1">
    <location>
        <begin position="231"/>
        <end position="250"/>
    </location>
</feature>
<dbReference type="InterPro" id="IPR055795">
    <property type="entry name" value="DUF7371"/>
</dbReference>
<dbReference type="Proteomes" id="UP000326757">
    <property type="component" value="Unassembled WGS sequence"/>
</dbReference>
<accession>A0A5N6JWF5</accession>
<evidence type="ECO:0000256" key="2">
    <source>
        <dbReference type="SAM" id="SignalP"/>
    </source>
</evidence>
<keyword evidence="2" id="KW-0732">Signal</keyword>
<evidence type="ECO:0000313" key="5">
    <source>
        <dbReference type="Proteomes" id="UP000326757"/>
    </source>
</evidence>
<evidence type="ECO:0000313" key="4">
    <source>
        <dbReference type="EMBL" id="KAB8293277.1"/>
    </source>
</evidence>
<protein>
    <recommendedName>
        <fullName evidence="3">DUF7371 domain-containing protein</fullName>
    </recommendedName>
</protein>
<dbReference type="AlphaFoldDB" id="A0A5N6JWF5"/>
<feature type="domain" description="DUF7371" evidence="3">
    <location>
        <begin position="740"/>
        <end position="944"/>
    </location>
</feature>